<comment type="caution">
    <text evidence="2">The sequence shown here is derived from an EMBL/GenBank/DDBJ whole genome shotgun (WGS) entry which is preliminary data.</text>
</comment>
<dbReference type="EMBL" id="JACJPY010000005">
    <property type="protein sequence ID" value="MBD2149075.1"/>
    <property type="molecule type" value="Genomic_DNA"/>
</dbReference>
<reference evidence="2" key="2">
    <citation type="submission" date="2020-08" db="EMBL/GenBank/DDBJ databases">
        <authorList>
            <person name="Chen M."/>
            <person name="Teng W."/>
            <person name="Zhao L."/>
            <person name="Hu C."/>
            <person name="Zhou Y."/>
            <person name="Han B."/>
            <person name="Song L."/>
            <person name="Shu W."/>
        </authorList>
    </citation>
    <scope>NUCLEOTIDE SEQUENCE</scope>
    <source>
        <strain evidence="2">FACHB-1277</strain>
    </source>
</reference>
<name>A0A926Z4U2_9CYAN</name>
<proteinExistence type="predicted"/>
<keyword evidence="2" id="KW-0378">Hydrolase</keyword>
<accession>A0A926Z4U2</accession>
<dbReference type="SUPFAM" id="SSF52980">
    <property type="entry name" value="Restriction endonuclease-like"/>
    <property type="match status" value="1"/>
</dbReference>
<keyword evidence="3" id="KW-1185">Reference proteome</keyword>
<dbReference type="PANTHER" id="PTHR34107">
    <property type="entry name" value="SLL0198 PROTEIN-RELATED"/>
    <property type="match status" value="1"/>
</dbReference>
<dbReference type="AlphaFoldDB" id="A0A926Z4U2"/>
<feature type="domain" description="Putative restriction endonuclease" evidence="1">
    <location>
        <begin position="22"/>
        <end position="209"/>
    </location>
</feature>
<dbReference type="Proteomes" id="UP000631421">
    <property type="component" value="Unassembled WGS sequence"/>
</dbReference>
<organism evidence="2 3">
    <name type="scientific">Pseudanabaena cinerea FACHB-1277</name>
    <dbReference type="NCBI Taxonomy" id="2949581"/>
    <lineage>
        <taxon>Bacteria</taxon>
        <taxon>Bacillati</taxon>
        <taxon>Cyanobacteriota</taxon>
        <taxon>Cyanophyceae</taxon>
        <taxon>Pseudanabaenales</taxon>
        <taxon>Pseudanabaenaceae</taxon>
        <taxon>Pseudanabaena</taxon>
        <taxon>Pseudanabaena cinerea</taxon>
    </lineage>
</organism>
<reference evidence="2" key="1">
    <citation type="journal article" date="2015" name="ISME J.">
        <title>Draft Genome Sequence of Streptomyces incarnatus NRRL8089, which Produces the Nucleoside Antibiotic Sinefungin.</title>
        <authorList>
            <person name="Oshima K."/>
            <person name="Hattori M."/>
            <person name="Shimizu H."/>
            <person name="Fukuda K."/>
            <person name="Nemoto M."/>
            <person name="Inagaki K."/>
            <person name="Tamura T."/>
        </authorList>
    </citation>
    <scope>NUCLEOTIDE SEQUENCE</scope>
    <source>
        <strain evidence="2">FACHB-1277</strain>
    </source>
</reference>
<keyword evidence="2" id="KW-0255">Endonuclease</keyword>
<dbReference type="InterPro" id="IPR011335">
    <property type="entry name" value="Restrct_endonuc-II-like"/>
</dbReference>
<sequence length="215" mass="25122">MVAIASIQSKLKTIELKPKLTFDQFLEIYPENGKHYELINGKIVEISEMAFTRNHDDVGEFINRRFYREVERLSLNYVVKRAIPIRTTDQEGNEHGRIPDLSVIDATIWRSNRHDYKGLREKIQLAVEVASNNWDDDYIDKFDEYQRLGIPEYWIVDYLAIASRDFLGNPKVPTVFVNLLDENGKYQTTKFTDDDKIISRTFSELELTAAQILNI</sequence>
<dbReference type="InterPro" id="IPR012296">
    <property type="entry name" value="Nuclease_put_TT1808"/>
</dbReference>
<evidence type="ECO:0000259" key="1">
    <source>
        <dbReference type="Pfam" id="PF05685"/>
    </source>
</evidence>
<dbReference type="Gene3D" id="3.90.1570.10">
    <property type="entry name" value="tt1808, chain A"/>
    <property type="match status" value="1"/>
</dbReference>
<dbReference type="PANTHER" id="PTHR34107:SF2">
    <property type="entry name" value="SLL0888 PROTEIN"/>
    <property type="match status" value="1"/>
</dbReference>
<evidence type="ECO:0000313" key="2">
    <source>
        <dbReference type="EMBL" id="MBD2149075.1"/>
    </source>
</evidence>
<keyword evidence="2" id="KW-0540">Nuclease</keyword>
<dbReference type="GO" id="GO:0004519">
    <property type="term" value="F:endonuclease activity"/>
    <property type="evidence" value="ECO:0007669"/>
    <property type="project" value="UniProtKB-KW"/>
</dbReference>
<evidence type="ECO:0000313" key="3">
    <source>
        <dbReference type="Proteomes" id="UP000631421"/>
    </source>
</evidence>
<dbReference type="Pfam" id="PF05685">
    <property type="entry name" value="Uma2"/>
    <property type="match status" value="1"/>
</dbReference>
<gene>
    <name evidence="2" type="ORF">H6F44_02885</name>
</gene>
<dbReference type="RefSeq" id="WP_190349406.1">
    <property type="nucleotide sequence ID" value="NZ_JACJPY010000005.1"/>
</dbReference>
<dbReference type="CDD" id="cd06260">
    <property type="entry name" value="DUF820-like"/>
    <property type="match status" value="1"/>
</dbReference>
<protein>
    <submittedName>
        <fullName evidence="2">Uma2 family endonuclease</fullName>
    </submittedName>
</protein>
<dbReference type="InterPro" id="IPR008538">
    <property type="entry name" value="Uma2"/>
</dbReference>